<evidence type="ECO:0000313" key="1">
    <source>
        <dbReference type="EMBL" id="CAI9730907.1"/>
    </source>
</evidence>
<organism evidence="1 2">
    <name type="scientific">Octopus vulgaris</name>
    <name type="common">Common octopus</name>
    <dbReference type="NCBI Taxonomy" id="6645"/>
    <lineage>
        <taxon>Eukaryota</taxon>
        <taxon>Metazoa</taxon>
        <taxon>Spiralia</taxon>
        <taxon>Lophotrochozoa</taxon>
        <taxon>Mollusca</taxon>
        <taxon>Cephalopoda</taxon>
        <taxon>Coleoidea</taxon>
        <taxon>Octopodiformes</taxon>
        <taxon>Octopoda</taxon>
        <taxon>Incirrata</taxon>
        <taxon>Octopodidae</taxon>
        <taxon>Octopus</taxon>
    </lineage>
</organism>
<name>A0AA36BCM2_OCTVU</name>
<keyword evidence="2" id="KW-1185">Reference proteome</keyword>
<accession>A0AA36BCM2</accession>
<gene>
    <name evidence="1" type="ORF">OCTVUL_1B026451</name>
</gene>
<dbReference type="Proteomes" id="UP001162480">
    <property type="component" value="Chromosome 12"/>
</dbReference>
<sequence>MFTRGIHSMEGIFKVLADKVELKNPTTRHGLHEAVLQSWEELSERKSRGCIQHQTRVRRQIVDCRSEEKMSRSQWLTNRLRTLTYSQAMLEKQKKKNPFEDDSRRHNYLLIESWQTIRKCFAKTSPSIWEINSRRWQ</sequence>
<dbReference type="AlphaFoldDB" id="A0AA36BCM2"/>
<evidence type="ECO:0000313" key="2">
    <source>
        <dbReference type="Proteomes" id="UP001162480"/>
    </source>
</evidence>
<protein>
    <submittedName>
        <fullName evidence="1">Uncharacterized protein</fullName>
    </submittedName>
</protein>
<dbReference type="EMBL" id="OX597825">
    <property type="protein sequence ID" value="CAI9730907.1"/>
    <property type="molecule type" value="Genomic_DNA"/>
</dbReference>
<reference evidence="1" key="1">
    <citation type="submission" date="2023-08" db="EMBL/GenBank/DDBJ databases">
        <authorList>
            <person name="Alioto T."/>
            <person name="Alioto T."/>
            <person name="Gomez Garrido J."/>
        </authorList>
    </citation>
    <scope>NUCLEOTIDE SEQUENCE</scope>
</reference>
<proteinExistence type="predicted"/>